<evidence type="ECO:0000256" key="3">
    <source>
        <dbReference type="ARBA" id="ARBA00022475"/>
    </source>
</evidence>
<sequence>MTALLQVLNIGRYDKVELSNIILFSMGKLVSVFGSSIYTFAIGLYVLQLTGSGLNFAMTLVLGTIPMVMINPVAGVLADRVAKKKLVVAMDILNGILLLGVYFLSLIFGMHLAMIYISTFLMSIFTAIFGISLETAKPNIVKQNNLMNINSISKIIDSISAILGPMVGGVVFVLVDIRLFIFLNGVSFLFSGVSELFINFNYNNTLKMQENKSLSFLEDIKAGLEYIRDTEGLTKLMGTFVYLNFFIGLSITIPLPFIINNVLKLESNYYGIIQGGFPIGMIIGALGVKRIRGKMTYNKLLNRMCLLLSLAMILVGVPVLLGVVELQANLLFIYYTILTVVMGFAISLVDIPLFYELQTIIPDEYRGRVLSIGIAIGKAILPVALIISGMLINLLPAAVLPITGGILLFSISLKSFKF</sequence>
<feature type="transmembrane region" description="Helical" evidence="7">
    <location>
        <begin position="333"/>
        <end position="357"/>
    </location>
</feature>
<feature type="transmembrane region" description="Helical" evidence="7">
    <location>
        <begin position="155"/>
        <end position="175"/>
    </location>
</feature>
<dbReference type="InterPro" id="IPR022324">
    <property type="entry name" value="Bacilysin_exporter_BacE_put"/>
</dbReference>
<dbReference type="GO" id="GO:0022857">
    <property type="term" value="F:transmembrane transporter activity"/>
    <property type="evidence" value="ECO:0007669"/>
    <property type="project" value="InterPro"/>
</dbReference>
<dbReference type="STRING" id="1120976.SAMN03080606_01956"/>
<dbReference type="PANTHER" id="PTHR43266:SF9">
    <property type="entry name" value="PERMEASE, MAJOR FACILITATOR SUPERFAMILY-RELATED"/>
    <property type="match status" value="1"/>
</dbReference>
<dbReference type="Pfam" id="PF07690">
    <property type="entry name" value="MFS_1"/>
    <property type="match status" value="1"/>
</dbReference>
<gene>
    <name evidence="8" type="ORF">SAMN03080606_01956</name>
</gene>
<protein>
    <submittedName>
        <fullName evidence="8">Transmembrane secretion effector</fullName>
    </submittedName>
</protein>
<keyword evidence="6 7" id="KW-0472">Membrane</keyword>
<evidence type="ECO:0000256" key="4">
    <source>
        <dbReference type="ARBA" id="ARBA00022692"/>
    </source>
</evidence>
<feature type="transmembrane region" description="Helical" evidence="7">
    <location>
        <begin position="300"/>
        <end position="321"/>
    </location>
</feature>
<dbReference type="Gene3D" id="1.20.1250.20">
    <property type="entry name" value="MFS general substrate transporter like domains"/>
    <property type="match status" value="1"/>
</dbReference>
<feature type="transmembrane region" description="Helical" evidence="7">
    <location>
        <begin position="86"/>
        <end position="108"/>
    </location>
</feature>
<dbReference type="InterPro" id="IPR011701">
    <property type="entry name" value="MFS"/>
</dbReference>
<evidence type="ECO:0000313" key="9">
    <source>
        <dbReference type="Proteomes" id="UP000198636"/>
    </source>
</evidence>
<proteinExistence type="predicted"/>
<evidence type="ECO:0000256" key="7">
    <source>
        <dbReference type="SAM" id="Phobius"/>
    </source>
</evidence>
<dbReference type="EMBL" id="FMUS01000011">
    <property type="protein sequence ID" value="SCY61427.1"/>
    <property type="molecule type" value="Genomic_DNA"/>
</dbReference>
<dbReference type="PANTHER" id="PTHR43266">
    <property type="entry name" value="MACROLIDE-EFFLUX PROTEIN"/>
    <property type="match status" value="1"/>
</dbReference>
<feature type="transmembrane region" description="Helical" evidence="7">
    <location>
        <begin position="21"/>
        <end position="47"/>
    </location>
</feature>
<keyword evidence="3" id="KW-1003">Cell membrane</keyword>
<comment type="subcellular location">
    <subcellularLocation>
        <location evidence="1">Cell membrane</location>
        <topology evidence="1">Multi-pass membrane protein</topology>
    </subcellularLocation>
</comment>
<keyword evidence="4 7" id="KW-0812">Transmembrane</keyword>
<accession>A0A1G5HCI9</accession>
<evidence type="ECO:0000313" key="8">
    <source>
        <dbReference type="EMBL" id="SCY61427.1"/>
    </source>
</evidence>
<dbReference type="SUPFAM" id="SSF103473">
    <property type="entry name" value="MFS general substrate transporter"/>
    <property type="match status" value="1"/>
</dbReference>
<evidence type="ECO:0000256" key="1">
    <source>
        <dbReference type="ARBA" id="ARBA00004651"/>
    </source>
</evidence>
<reference evidence="8 9" key="1">
    <citation type="submission" date="2016-10" db="EMBL/GenBank/DDBJ databases">
        <authorList>
            <person name="de Groot N.N."/>
        </authorList>
    </citation>
    <scope>NUCLEOTIDE SEQUENCE [LARGE SCALE GENOMIC DNA]</scope>
    <source>
        <strain evidence="8 9">DSM 18978</strain>
    </source>
</reference>
<dbReference type="PRINTS" id="PR01988">
    <property type="entry name" value="EXPORTERBACE"/>
</dbReference>
<keyword evidence="5 7" id="KW-1133">Transmembrane helix</keyword>
<organism evidence="8 9">
    <name type="scientific">Alkaliphilus peptidifermentans DSM 18978</name>
    <dbReference type="NCBI Taxonomy" id="1120976"/>
    <lineage>
        <taxon>Bacteria</taxon>
        <taxon>Bacillati</taxon>
        <taxon>Bacillota</taxon>
        <taxon>Clostridia</taxon>
        <taxon>Peptostreptococcales</taxon>
        <taxon>Natronincolaceae</taxon>
        <taxon>Alkaliphilus</taxon>
    </lineage>
</organism>
<dbReference type="GO" id="GO:0005886">
    <property type="term" value="C:plasma membrane"/>
    <property type="evidence" value="ECO:0007669"/>
    <property type="project" value="UniProtKB-SubCell"/>
</dbReference>
<dbReference type="Proteomes" id="UP000198636">
    <property type="component" value="Unassembled WGS sequence"/>
</dbReference>
<feature type="transmembrane region" description="Helical" evidence="7">
    <location>
        <begin position="398"/>
        <end position="416"/>
    </location>
</feature>
<keyword evidence="9" id="KW-1185">Reference proteome</keyword>
<evidence type="ECO:0000256" key="6">
    <source>
        <dbReference type="ARBA" id="ARBA00023136"/>
    </source>
</evidence>
<feature type="transmembrane region" description="Helical" evidence="7">
    <location>
        <begin position="114"/>
        <end position="134"/>
    </location>
</feature>
<feature type="transmembrane region" description="Helical" evidence="7">
    <location>
        <begin position="269"/>
        <end position="288"/>
    </location>
</feature>
<feature type="transmembrane region" description="Helical" evidence="7">
    <location>
        <begin position="240"/>
        <end position="263"/>
    </location>
</feature>
<dbReference type="InterPro" id="IPR036259">
    <property type="entry name" value="MFS_trans_sf"/>
</dbReference>
<dbReference type="OrthoDB" id="9775268at2"/>
<feature type="transmembrane region" description="Helical" evidence="7">
    <location>
        <begin position="369"/>
        <end position="392"/>
    </location>
</feature>
<feature type="transmembrane region" description="Helical" evidence="7">
    <location>
        <begin position="181"/>
        <end position="202"/>
    </location>
</feature>
<dbReference type="AlphaFoldDB" id="A0A1G5HCI9"/>
<name>A0A1G5HCI9_9FIRM</name>
<keyword evidence="2" id="KW-0813">Transport</keyword>
<feature type="transmembrane region" description="Helical" evidence="7">
    <location>
        <begin position="53"/>
        <end position="74"/>
    </location>
</feature>
<evidence type="ECO:0000256" key="2">
    <source>
        <dbReference type="ARBA" id="ARBA00022448"/>
    </source>
</evidence>
<evidence type="ECO:0000256" key="5">
    <source>
        <dbReference type="ARBA" id="ARBA00022989"/>
    </source>
</evidence>
<dbReference type="CDD" id="cd06173">
    <property type="entry name" value="MFS_MefA_like"/>
    <property type="match status" value="1"/>
</dbReference>
<dbReference type="RefSeq" id="WP_091542864.1">
    <property type="nucleotide sequence ID" value="NZ_FMUS01000011.1"/>
</dbReference>